<comment type="function">
    <text evidence="5">Catalyzes the reversible transfer of the terminal phosphate group between ATP and AMP. Plays an important role in cellular energy homeostasis and in adenine nucleotide metabolism.</text>
</comment>
<evidence type="ECO:0000256" key="4">
    <source>
        <dbReference type="ARBA" id="ARBA00022777"/>
    </source>
</evidence>
<dbReference type="GO" id="GO:0004017">
    <property type="term" value="F:AMP kinase activity"/>
    <property type="evidence" value="ECO:0007669"/>
    <property type="project" value="UniProtKB-UniRule"/>
</dbReference>
<keyword evidence="3 5" id="KW-0547">Nucleotide-binding</keyword>
<dbReference type="GO" id="GO:0044209">
    <property type="term" value="P:AMP salvage"/>
    <property type="evidence" value="ECO:0007669"/>
    <property type="project" value="UniProtKB-UniRule"/>
</dbReference>
<keyword evidence="5" id="KW-0963">Cytoplasm</keyword>
<dbReference type="HAMAP" id="MF_00235">
    <property type="entry name" value="Adenylate_kinase_Adk"/>
    <property type="match status" value="1"/>
</dbReference>
<keyword evidence="2 5" id="KW-0545">Nucleotide biosynthesis</keyword>
<dbReference type="Gene3D" id="3.40.50.300">
    <property type="entry name" value="P-loop containing nucleotide triphosphate hydrolases"/>
    <property type="match status" value="1"/>
</dbReference>
<feature type="binding site" evidence="5">
    <location>
        <position position="150"/>
    </location>
    <ligand>
        <name>Zn(2+)</name>
        <dbReference type="ChEBI" id="CHEBI:29105"/>
        <note>structural</note>
    </ligand>
</feature>
<keyword evidence="4 5" id="KW-0418">Kinase</keyword>
<evidence type="ECO:0000256" key="5">
    <source>
        <dbReference type="HAMAP-Rule" id="MF_00235"/>
    </source>
</evidence>
<dbReference type="Pfam" id="PF00406">
    <property type="entry name" value="ADK"/>
    <property type="match status" value="1"/>
</dbReference>
<accession>A0A318N369</accession>
<feature type="binding site" evidence="5">
    <location>
        <position position="127"/>
    </location>
    <ligand>
        <name>ATP</name>
        <dbReference type="ChEBI" id="CHEBI:30616"/>
    </ligand>
</feature>
<dbReference type="FunFam" id="3.40.50.300:FF:000106">
    <property type="entry name" value="Adenylate kinase mitochondrial"/>
    <property type="match status" value="1"/>
</dbReference>
<dbReference type="NCBIfam" id="TIGR01351">
    <property type="entry name" value="adk"/>
    <property type="match status" value="1"/>
</dbReference>
<evidence type="ECO:0000256" key="3">
    <source>
        <dbReference type="ARBA" id="ARBA00022741"/>
    </source>
</evidence>
<evidence type="ECO:0000259" key="8">
    <source>
        <dbReference type="PROSITE" id="PS51526"/>
    </source>
</evidence>
<dbReference type="Proteomes" id="UP000247565">
    <property type="component" value="Unassembled WGS sequence"/>
</dbReference>
<feature type="binding site" evidence="5">
    <location>
        <position position="172"/>
    </location>
    <ligand>
        <name>AMP</name>
        <dbReference type="ChEBI" id="CHEBI:456215"/>
    </ligand>
</feature>
<dbReference type="InterPro" id="IPR036193">
    <property type="entry name" value="ADK_active_lid_dom_sf"/>
</dbReference>
<dbReference type="AlphaFoldDB" id="A0A318N369"/>
<feature type="binding site" evidence="5">
    <location>
        <begin position="85"/>
        <end position="88"/>
    </location>
    <ligand>
        <name>AMP</name>
        <dbReference type="ChEBI" id="CHEBI:456215"/>
    </ligand>
</feature>
<comment type="domain">
    <text evidence="5">Consists of three domains, a large central CORE domain and two small peripheral domains, NMPbind and LID, which undergo movements during catalysis. The LID domain closes over the site of phosphoryl transfer upon ATP binding. Assembling and dissambling the active center during each catalytic cycle provides an effective means to prevent ATP hydrolysis. Some bacteria have evolved a zinc-coordinating structure that stabilizes the LID domain.</text>
</comment>
<comment type="caution">
    <text evidence="9">The sequence shown here is derived from an EMBL/GenBank/DDBJ whole genome shotgun (WGS) entry which is preliminary data.</text>
</comment>
<dbReference type="GO" id="GO:0008270">
    <property type="term" value="F:zinc ion binding"/>
    <property type="evidence" value="ECO:0007669"/>
    <property type="project" value="UniProtKB-UniRule"/>
</dbReference>
<dbReference type="SUPFAM" id="SSF52540">
    <property type="entry name" value="P-loop containing nucleoside triphosphate hydrolases"/>
    <property type="match status" value="1"/>
</dbReference>
<feature type="binding site" evidence="5">
    <location>
        <position position="200"/>
    </location>
    <ligand>
        <name>ATP</name>
        <dbReference type="ChEBI" id="CHEBI:30616"/>
    </ligand>
</feature>
<dbReference type="OrthoDB" id="9805030at2"/>
<keyword evidence="5 7" id="KW-0067">ATP-binding</keyword>
<dbReference type="NCBIfam" id="NF011100">
    <property type="entry name" value="PRK14527.1"/>
    <property type="match status" value="1"/>
</dbReference>
<dbReference type="InterPro" id="IPR027417">
    <property type="entry name" value="P-loop_NTPase"/>
</dbReference>
<reference evidence="9 10" key="1">
    <citation type="submission" date="2018-05" db="EMBL/GenBank/DDBJ databases">
        <title>Reference genomes for bee gut microbiota database.</title>
        <authorList>
            <person name="Ellegaard K.M."/>
        </authorList>
    </citation>
    <scope>NUCLEOTIDE SEQUENCE [LARGE SCALE GENOMIC DNA]</scope>
    <source>
        <strain evidence="9 10">ESL0284</strain>
    </source>
</reference>
<feature type="binding site" evidence="5">
    <location>
        <position position="36"/>
    </location>
    <ligand>
        <name>AMP</name>
        <dbReference type="ChEBI" id="CHEBI:456215"/>
    </ligand>
</feature>
<sequence length="218" mass="24560">MKLIFLGPPGAGKGTQAQRLSEKYHIAQISTGDMLRAEVRSGSEIGKKAKDIMDKGLLFPDDLMVEMIAKRIKKDDCKNGFILDGFPRNVDQAKALDKMFVSEHLKLDAVLLLKVDEEKLAERISNRFSCAKCGASYNKLSKKPKKDGVCDACGSTEFVSRDDDNKDTVLERLKVYREQTAPLLPYYEEKKCLYSIDGMKNVDEVTKDIDLILKKNKM</sequence>
<feature type="binding site" evidence="5">
    <location>
        <begin position="10"/>
        <end position="15"/>
    </location>
    <ligand>
        <name>ATP</name>
        <dbReference type="ChEBI" id="CHEBI:30616"/>
    </ligand>
</feature>
<dbReference type="InterPro" id="IPR007862">
    <property type="entry name" value="Adenylate_kinase_lid-dom"/>
</dbReference>
<dbReference type="RefSeq" id="WP_110438385.1">
    <property type="nucleotide sequence ID" value="NZ_CP046393.1"/>
</dbReference>
<feature type="binding site" evidence="5">
    <location>
        <begin position="136"/>
        <end position="137"/>
    </location>
    <ligand>
        <name>ATP</name>
        <dbReference type="ChEBI" id="CHEBI:30616"/>
    </ligand>
</feature>
<dbReference type="InterPro" id="IPR003150">
    <property type="entry name" value="DNA-bd_RFX"/>
</dbReference>
<proteinExistence type="inferred from homology"/>
<feature type="binding site" evidence="5">
    <location>
        <position position="130"/>
    </location>
    <ligand>
        <name>Zn(2+)</name>
        <dbReference type="ChEBI" id="CHEBI:29105"/>
        <note>structural</note>
    </ligand>
</feature>
<comment type="pathway">
    <text evidence="5">Purine metabolism; AMP biosynthesis via salvage pathway; AMP from ADP: step 1/1.</text>
</comment>
<feature type="region of interest" description="NMP" evidence="5">
    <location>
        <begin position="30"/>
        <end position="59"/>
    </location>
</feature>
<evidence type="ECO:0000256" key="6">
    <source>
        <dbReference type="RuleBase" id="RU003330"/>
    </source>
</evidence>
<dbReference type="InterPro" id="IPR000850">
    <property type="entry name" value="Adenylat/UMP-CMP_kin"/>
</dbReference>
<comment type="subcellular location">
    <subcellularLocation>
        <location evidence="5 7">Cytoplasm</location>
    </subcellularLocation>
</comment>
<keyword evidence="10" id="KW-1185">Reference proteome</keyword>
<evidence type="ECO:0000313" key="9">
    <source>
        <dbReference type="EMBL" id="PXZ01866.1"/>
    </source>
</evidence>
<evidence type="ECO:0000313" key="10">
    <source>
        <dbReference type="Proteomes" id="UP000247565"/>
    </source>
</evidence>
<dbReference type="Pfam" id="PF05191">
    <property type="entry name" value="ADK_lid"/>
    <property type="match status" value="1"/>
</dbReference>
<dbReference type="GO" id="GO:0003677">
    <property type="term" value="F:DNA binding"/>
    <property type="evidence" value="ECO:0007669"/>
    <property type="project" value="InterPro"/>
</dbReference>
<organism evidence="9 10">
    <name type="scientific">Commensalibacter melissae</name>
    <dbReference type="NCBI Taxonomy" id="2070537"/>
    <lineage>
        <taxon>Bacteria</taxon>
        <taxon>Pseudomonadati</taxon>
        <taxon>Pseudomonadota</taxon>
        <taxon>Alphaproteobacteria</taxon>
        <taxon>Acetobacterales</taxon>
        <taxon>Acetobacteraceae</taxon>
    </lineage>
</organism>
<comment type="caution">
    <text evidence="5">Lacks conserved residue(s) required for the propagation of feature annotation.</text>
</comment>
<protein>
    <recommendedName>
        <fullName evidence="5 7">Adenylate kinase</fullName>
        <shortName evidence="5">AK</shortName>
        <ecNumber evidence="5 7">2.7.4.3</ecNumber>
    </recommendedName>
    <alternativeName>
        <fullName evidence="5">ATP-AMP transphosphorylase</fullName>
    </alternativeName>
    <alternativeName>
        <fullName evidence="5">ATP:AMP phosphotransferase</fullName>
    </alternativeName>
    <alternativeName>
        <fullName evidence="5">Adenylate monophosphate kinase</fullName>
    </alternativeName>
</protein>
<feature type="binding site" evidence="5">
    <location>
        <position position="153"/>
    </location>
    <ligand>
        <name>Zn(2+)</name>
        <dbReference type="ChEBI" id="CHEBI:29105"/>
        <note>structural</note>
    </ligand>
</feature>
<feature type="domain" description="RFX-type winged-helix" evidence="8">
    <location>
        <begin position="1"/>
        <end position="37"/>
    </location>
</feature>
<feature type="binding site" evidence="5">
    <location>
        <position position="31"/>
    </location>
    <ligand>
        <name>AMP</name>
        <dbReference type="ChEBI" id="CHEBI:456215"/>
    </ligand>
</feature>
<dbReference type="GO" id="GO:0006355">
    <property type="term" value="P:regulation of DNA-templated transcription"/>
    <property type="evidence" value="ECO:0007669"/>
    <property type="project" value="InterPro"/>
</dbReference>
<dbReference type="PROSITE" id="PS00113">
    <property type="entry name" value="ADENYLATE_KINASE"/>
    <property type="match status" value="1"/>
</dbReference>
<keyword evidence="5" id="KW-0479">Metal-binding</keyword>
<comment type="subunit">
    <text evidence="5 7">Monomer.</text>
</comment>
<dbReference type="PROSITE" id="PS51526">
    <property type="entry name" value="RFX_DBD"/>
    <property type="match status" value="1"/>
</dbReference>
<dbReference type="EMBL" id="QGLT01000001">
    <property type="protein sequence ID" value="PXZ01866.1"/>
    <property type="molecule type" value="Genomic_DNA"/>
</dbReference>
<dbReference type="NCBIfam" id="NF001381">
    <property type="entry name" value="PRK00279.1-3"/>
    <property type="match status" value="1"/>
</dbReference>
<name>A0A318N369_9PROT</name>
<comment type="similarity">
    <text evidence="5 6">Belongs to the adenylate kinase family.</text>
</comment>
<evidence type="ECO:0000256" key="7">
    <source>
        <dbReference type="RuleBase" id="RU003331"/>
    </source>
</evidence>
<dbReference type="GO" id="GO:0005737">
    <property type="term" value="C:cytoplasm"/>
    <property type="evidence" value="ECO:0007669"/>
    <property type="project" value="UniProtKB-SubCell"/>
</dbReference>
<evidence type="ECO:0000256" key="2">
    <source>
        <dbReference type="ARBA" id="ARBA00022727"/>
    </source>
</evidence>
<feature type="binding site" evidence="5">
    <location>
        <position position="133"/>
    </location>
    <ligand>
        <name>Zn(2+)</name>
        <dbReference type="ChEBI" id="CHEBI:29105"/>
        <note>structural</note>
    </ligand>
</feature>
<dbReference type="CDD" id="cd01428">
    <property type="entry name" value="ADK"/>
    <property type="match status" value="1"/>
</dbReference>
<gene>
    <name evidence="5" type="primary">adk</name>
    <name evidence="9" type="ORF">DK869_02405</name>
</gene>
<keyword evidence="5" id="KW-0862">Zinc</keyword>
<dbReference type="EC" id="2.7.4.3" evidence="5 7"/>
<feature type="binding site" evidence="5">
    <location>
        <position position="92"/>
    </location>
    <ligand>
        <name>AMP</name>
        <dbReference type="ChEBI" id="CHEBI:456215"/>
    </ligand>
</feature>
<dbReference type="SUPFAM" id="SSF57774">
    <property type="entry name" value="Microbial and mitochondrial ADK, insert 'zinc finger' domain"/>
    <property type="match status" value="1"/>
</dbReference>
<dbReference type="UniPathway" id="UPA00588">
    <property type="reaction ID" value="UER00649"/>
</dbReference>
<dbReference type="InterPro" id="IPR006259">
    <property type="entry name" value="Adenyl_kin_sub"/>
</dbReference>
<dbReference type="NCBIfam" id="NF001380">
    <property type="entry name" value="PRK00279.1-2"/>
    <property type="match status" value="1"/>
</dbReference>
<keyword evidence="1 5" id="KW-0808">Transferase</keyword>
<dbReference type="InterPro" id="IPR033690">
    <property type="entry name" value="Adenylat_kinase_CS"/>
</dbReference>
<evidence type="ECO:0000256" key="1">
    <source>
        <dbReference type="ARBA" id="ARBA00022679"/>
    </source>
</evidence>
<dbReference type="PRINTS" id="PR00094">
    <property type="entry name" value="ADENYLTKNASE"/>
</dbReference>
<dbReference type="PANTHER" id="PTHR23359">
    <property type="entry name" value="NUCLEOTIDE KINASE"/>
    <property type="match status" value="1"/>
</dbReference>
<feature type="binding site" evidence="5">
    <location>
        <position position="161"/>
    </location>
    <ligand>
        <name>AMP</name>
        <dbReference type="ChEBI" id="CHEBI:456215"/>
    </ligand>
</feature>
<dbReference type="GO" id="GO:0005524">
    <property type="term" value="F:ATP binding"/>
    <property type="evidence" value="ECO:0007669"/>
    <property type="project" value="UniProtKB-UniRule"/>
</dbReference>
<comment type="catalytic activity">
    <reaction evidence="5 7">
        <text>AMP + ATP = 2 ADP</text>
        <dbReference type="Rhea" id="RHEA:12973"/>
        <dbReference type="ChEBI" id="CHEBI:30616"/>
        <dbReference type="ChEBI" id="CHEBI:456215"/>
        <dbReference type="ChEBI" id="CHEBI:456216"/>
        <dbReference type="EC" id="2.7.4.3"/>
    </reaction>
</comment>